<dbReference type="PROSITE" id="PS51932">
    <property type="entry name" value="BMV"/>
    <property type="match status" value="1"/>
</dbReference>
<evidence type="ECO:0008006" key="5">
    <source>
        <dbReference type="Google" id="ProtNLM"/>
    </source>
</evidence>
<dbReference type="RefSeq" id="WP_200275911.1">
    <property type="nucleotide sequence ID" value="NZ_JAENII010000002.1"/>
</dbReference>
<accession>A0A934RA29</accession>
<reference evidence="3" key="1">
    <citation type="submission" date="2021-01" db="EMBL/GenBank/DDBJ databases">
        <title>Modified the classification status of verrucomicrobia.</title>
        <authorList>
            <person name="Feng X."/>
        </authorList>
    </citation>
    <scope>NUCLEOTIDE SEQUENCE</scope>
    <source>
        <strain evidence="3">KCTC 22201</strain>
    </source>
</reference>
<evidence type="ECO:0000313" key="4">
    <source>
        <dbReference type="Proteomes" id="UP000658278"/>
    </source>
</evidence>
<name>A0A934RA29_9BACT</name>
<evidence type="ECO:0000256" key="1">
    <source>
        <dbReference type="ARBA" id="ARBA00024322"/>
    </source>
</evidence>
<evidence type="ECO:0000256" key="2">
    <source>
        <dbReference type="ARBA" id="ARBA00024446"/>
    </source>
</evidence>
<dbReference type="InterPro" id="IPR036677">
    <property type="entry name" value="EutN_CcmL_sf"/>
</dbReference>
<dbReference type="InterPro" id="IPR004992">
    <property type="entry name" value="EutN_CcmL"/>
</dbReference>
<keyword evidence="2" id="KW-1283">Bacterial microcompartment</keyword>
<dbReference type="GO" id="GO:0031469">
    <property type="term" value="C:bacterial microcompartment"/>
    <property type="evidence" value="ECO:0007669"/>
    <property type="project" value="UniProtKB-SubCell"/>
</dbReference>
<dbReference type="EMBL" id="JAENII010000002">
    <property type="protein sequence ID" value="MBK1825837.1"/>
    <property type="molecule type" value="Genomic_DNA"/>
</dbReference>
<evidence type="ECO:0000313" key="3">
    <source>
        <dbReference type="EMBL" id="MBK1825837.1"/>
    </source>
</evidence>
<dbReference type="Pfam" id="PF03319">
    <property type="entry name" value="EutN_CcmL"/>
    <property type="match status" value="1"/>
</dbReference>
<dbReference type="SUPFAM" id="SSF159133">
    <property type="entry name" value="EutN/CcmL-like"/>
    <property type="match status" value="1"/>
</dbReference>
<dbReference type="AlphaFoldDB" id="A0A934RA29"/>
<organism evidence="3 4">
    <name type="scientific">Haloferula rosea</name>
    <dbReference type="NCBI Taxonomy" id="490093"/>
    <lineage>
        <taxon>Bacteria</taxon>
        <taxon>Pseudomonadati</taxon>
        <taxon>Verrucomicrobiota</taxon>
        <taxon>Verrucomicrobiia</taxon>
        <taxon>Verrucomicrobiales</taxon>
        <taxon>Verrucomicrobiaceae</taxon>
        <taxon>Haloferula</taxon>
    </lineage>
</organism>
<proteinExistence type="predicted"/>
<gene>
    <name evidence="3" type="ORF">JIN81_02305</name>
</gene>
<dbReference type="PANTHER" id="PTHR36539">
    <property type="entry name" value="ETHANOLAMINE UTILIZATION PROTEIN EUTN"/>
    <property type="match status" value="1"/>
</dbReference>
<sequence length="86" mass="9197">MLLCRVVGNAVATCAHPSLKGFTMLLCQKEDEQGVPADEPPFVAIDLFGAGMHQRVFVSTDGIGARGIVNDDHSPIRNYVQGALDD</sequence>
<dbReference type="Gene3D" id="2.40.50.220">
    <property type="entry name" value="EutN/Ccml"/>
    <property type="match status" value="1"/>
</dbReference>
<dbReference type="Proteomes" id="UP000658278">
    <property type="component" value="Unassembled WGS sequence"/>
</dbReference>
<comment type="caution">
    <text evidence="3">The sequence shown here is derived from an EMBL/GenBank/DDBJ whole genome shotgun (WGS) entry which is preliminary data.</text>
</comment>
<protein>
    <recommendedName>
        <fullName evidence="5">Ethanolamine utilization protein EutN</fullName>
    </recommendedName>
</protein>
<keyword evidence="4" id="KW-1185">Reference proteome</keyword>
<comment type="subcellular location">
    <subcellularLocation>
        <location evidence="1">Bacterial microcompartment</location>
    </subcellularLocation>
</comment>